<evidence type="ECO:0000313" key="2">
    <source>
        <dbReference type="Proteomes" id="UP000256913"/>
    </source>
</evidence>
<gene>
    <name evidence="1" type="ORF">DFJ67_5223</name>
</gene>
<keyword evidence="2" id="KW-1185">Reference proteome</keyword>
<name>A0A3D9ZP97_9ACTN</name>
<evidence type="ECO:0000313" key="1">
    <source>
        <dbReference type="EMBL" id="REF99196.1"/>
    </source>
</evidence>
<dbReference type="RefSeq" id="WP_116070394.1">
    <property type="nucleotide sequence ID" value="NZ_BONB01000002.1"/>
</dbReference>
<dbReference type="EMBL" id="QUMQ01000001">
    <property type="protein sequence ID" value="REF99196.1"/>
    <property type="molecule type" value="Genomic_DNA"/>
</dbReference>
<dbReference type="Proteomes" id="UP000256913">
    <property type="component" value="Unassembled WGS sequence"/>
</dbReference>
<dbReference type="AlphaFoldDB" id="A0A3D9ZP97"/>
<comment type="caution">
    <text evidence="1">The sequence shown here is derived from an EMBL/GenBank/DDBJ whole genome shotgun (WGS) entry which is preliminary data.</text>
</comment>
<reference evidence="1 2" key="1">
    <citation type="submission" date="2018-08" db="EMBL/GenBank/DDBJ databases">
        <title>Sequencing the genomes of 1000 actinobacteria strains.</title>
        <authorList>
            <person name="Klenk H.-P."/>
        </authorList>
    </citation>
    <scope>NUCLEOTIDE SEQUENCE [LARGE SCALE GENOMIC DNA]</scope>
    <source>
        <strain evidence="1 2">DSM 44099</strain>
    </source>
</reference>
<organism evidence="1 2">
    <name type="scientific">Asanoa ferruginea</name>
    <dbReference type="NCBI Taxonomy" id="53367"/>
    <lineage>
        <taxon>Bacteria</taxon>
        <taxon>Bacillati</taxon>
        <taxon>Actinomycetota</taxon>
        <taxon>Actinomycetes</taxon>
        <taxon>Micromonosporales</taxon>
        <taxon>Micromonosporaceae</taxon>
        <taxon>Asanoa</taxon>
    </lineage>
</organism>
<sequence length="177" mass="20202">MSEAWFALAGALIGLLGSLGTDLLRGRREDRKHQEAQLRSTFAEYAAAIAEIKAVAFEVSRTPEDELLRSRIYDSHMTARSILERLRLTSASMGVQEAARYALRYAYGLLRLAQGREPRPDEQDRHPVQLLDQWFTTLLIEMRKDLGLRHPDRVFPERAEWVVFPQAERSGEPDVPA</sequence>
<proteinExistence type="predicted"/>
<protein>
    <submittedName>
        <fullName evidence="1">Uncharacterized protein</fullName>
    </submittedName>
</protein>
<accession>A0A3D9ZP97</accession>